<comment type="caution">
    <text evidence="8">The sequence shown here is derived from an EMBL/GenBank/DDBJ whole genome shotgun (WGS) entry which is preliminary data.</text>
</comment>
<dbReference type="EMBL" id="BNCO01000011">
    <property type="protein sequence ID" value="GIL51596.1"/>
    <property type="molecule type" value="Genomic_DNA"/>
</dbReference>
<evidence type="ECO:0000259" key="7">
    <source>
        <dbReference type="PROSITE" id="PS50006"/>
    </source>
</evidence>
<dbReference type="SMART" id="SM00240">
    <property type="entry name" value="FHA"/>
    <property type="match status" value="1"/>
</dbReference>
<dbReference type="GO" id="GO:0030870">
    <property type="term" value="C:Mre11 complex"/>
    <property type="evidence" value="ECO:0007669"/>
    <property type="project" value="InterPro"/>
</dbReference>
<keyword evidence="9" id="KW-1185">Reference proteome</keyword>
<dbReference type="Gene3D" id="2.60.200.20">
    <property type="match status" value="1"/>
</dbReference>
<proteinExistence type="inferred from homology"/>
<evidence type="ECO:0000256" key="6">
    <source>
        <dbReference type="SAM" id="MobiDB-lite"/>
    </source>
</evidence>
<feature type="compositionally biased region" description="Basic and acidic residues" evidence="6">
    <location>
        <begin position="677"/>
        <end position="693"/>
    </location>
</feature>
<evidence type="ECO:0000256" key="1">
    <source>
        <dbReference type="ARBA" id="ARBA00004123"/>
    </source>
</evidence>
<sequence length="709" mass="75687">MVWVVHVELAGQRQADSFLLTAGCPENQRGFTVGRPPAKVDAKPDIVIPAKSVSKIHAVLHVLSDIDGGTAPSRLVITDRSRFGTQVNGRKMVEGETQELRAGDVVQLAPKTVLIVMELPMVVSVHPRHPQLIEVRDIIARVGARLTHVYKSGSSTHVLYDPGDVAWSALVHGALHGVPFVGLDWLRGIASAGLLVNSLPSPPRVGELLLGPAQLPARVPLPPRPDVCPPCGLLDDLTFGYSDKWQDAGLASLIGELGGRVVSSVQEAAPGMAVVALHEGQDDGCGSGDDPWGSIGVNFLLRSILTMDMAPVRQLVNSAREVVGRGAPLTEAASPNPADSDMTQAAEDEDVEMEAADRTTVVPRSGPSNDSRVSMHQVEPGSGRVGASTRLAGGKPHELDGWMVAARHPDDGNPQAVLATTVNHMAQQPFTEIVHEDAPPPKRRRLIASNAAKPSNCEAGIARPTIVQGTAEVTNQFSCPSPPSAPPSLLPSLDTIKHEPVDDGSWMSQQPHRRDSRRNGARLRVPITCTAVTVKEEPMGLPPSGGPLGPGYAITLKKAKASKAAAVEELDQLGLRGRVKEETLPVEVLDASAQVVLEADLFAPTPEQPSPQFRISSAELLSGSSGMVDAAEVMGLPDFKQFRKQGGQLPCGSVQPLPVFLVDNFQRTEETETFLRLQEERANNKRRADEMFKNADVGSKRPSRGPRRA</sequence>
<comment type="subcellular location">
    <subcellularLocation>
        <location evidence="1">Nucleus</location>
    </subcellularLocation>
</comment>
<dbReference type="InterPro" id="IPR008984">
    <property type="entry name" value="SMAD_FHA_dom_sf"/>
</dbReference>
<keyword evidence="2" id="KW-0227">DNA damage</keyword>
<dbReference type="Pfam" id="PF00498">
    <property type="entry name" value="FHA"/>
    <property type="match status" value="1"/>
</dbReference>
<evidence type="ECO:0000256" key="2">
    <source>
        <dbReference type="ARBA" id="ARBA00022763"/>
    </source>
</evidence>
<evidence type="ECO:0000256" key="4">
    <source>
        <dbReference type="ARBA" id="ARBA00023242"/>
    </source>
</evidence>
<protein>
    <recommendedName>
        <fullName evidence="7">FHA domain-containing protein</fullName>
    </recommendedName>
</protein>
<dbReference type="GO" id="GO:0003684">
    <property type="term" value="F:damaged DNA binding"/>
    <property type="evidence" value="ECO:0007669"/>
    <property type="project" value="TreeGrafter"/>
</dbReference>
<evidence type="ECO:0000256" key="3">
    <source>
        <dbReference type="ARBA" id="ARBA00023204"/>
    </source>
</evidence>
<dbReference type="PROSITE" id="PS50006">
    <property type="entry name" value="FHA_DOMAIN"/>
    <property type="match status" value="1"/>
</dbReference>
<dbReference type="PANTHER" id="PTHR12162">
    <property type="entry name" value="NIBRIN-RELATED"/>
    <property type="match status" value="1"/>
</dbReference>
<dbReference type="CDD" id="cd22667">
    <property type="entry name" value="FHA_NBN"/>
    <property type="match status" value="1"/>
</dbReference>
<feature type="domain" description="FHA" evidence="7">
    <location>
        <begin position="31"/>
        <end position="92"/>
    </location>
</feature>
<name>A0A8J4B1F0_9CHLO</name>
<dbReference type="SUPFAM" id="SSF49879">
    <property type="entry name" value="SMAD/FHA domain"/>
    <property type="match status" value="1"/>
</dbReference>
<organism evidence="8 9">
    <name type="scientific">Volvox africanus</name>
    <dbReference type="NCBI Taxonomy" id="51714"/>
    <lineage>
        <taxon>Eukaryota</taxon>
        <taxon>Viridiplantae</taxon>
        <taxon>Chlorophyta</taxon>
        <taxon>core chlorophytes</taxon>
        <taxon>Chlorophyceae</taxon>
        <taxon>CS clade</taxon>
        <taxon>Chlamydomonadales</taxon>
        <taxon>Volvocaceae</taxon>
        <taxon>Volvox</taxon>
    </lineage>
</organism>
<reference evidence="8" key="1">
    <citation type="journal article" date="2021" name="Proc. Natl. Acad. Sci. U.S.A.">
        <title>Three genomes in the algal genus Volvox reveal the fate of a haploid sex-determining region after a transition to homothallism.</title>
        <authorList>
            <person name="Yamamoto K."/>
            <person name="Hamaji T."/>
            <person name="Kawai-Toyooka H."/>
            <person name="Matsuzaki R."/>
            <person name="Takahashi F."/>
            <person name="Nishimura Y."/>
            <person name="Kawachi M."/>
            <person name="Noguchi H."/>
            <person name="Minakuchi Y."/>
            <person name="Umen J.G."/>
            <person name="Toyoda A."/>
            <person name="Nozaki H."/>
        </authorList>
    </citation>
    <scope>NUCLEOTIDE SEQUENCE</scope>
    <source>
        <strain evidence="8">NIES-3780</strain>
    </source>
</reference>
<dbReference type="InterPro" id="IPR040227">
    <property type="entry name" value="Nibrin-rel"/>
</dbReference>
<dbReference type="Proteomes" id="UP000747399">
    <property type="component" value="Unassembled WGS sequence"/>
</dbReference>
<comment type="similarity">
    <text evidence="5">Belongs to the Nibrin family.</text>
</comment>
<dbReference type="GO" id="GO:0000724">
    <property type="term" value="P:double-strand break repair via homologous recombination"/>
    <property type="evidence" value="ECO:0007669"/>
    <property type="project" value="TreeGrafter"/>
</dbReference>
<feature type="compositionally biased region" description="Pro residues" evidence="6">
    <location>
        <begin position="480"/>
        <end position="489"/>
    </location>
</feature>
<keyword evidence="3" id="KW-0234">DNA repair</keyword>
<evidence type="ECO:0000313" key="9">
    <source>
        <dbReference type="Proteomes" id="UP000747399"/>
    </source>
</evidence>
<dbReference type="InterPro" id="IPR000253">
    <property type="entry name" value="FHA_dom"/>
</dbReference>
<evidence type="ECO:0000313" key="8">
    <source>
        <dbReference type="EMBL" id="GIL51596.1"/>
    </source>
</evidence>
<dbReference type="AlphaFoldDB" id="A0A8J4B1F0"/>
<feature type="region of interest" description="Disordered" evidence="6">
    <location>
        <begin position="327"/>
        <end position="390"/>
    </location>
</feature>
<dbReference type="GO" id="GO:0007095">
    <property type="term" value="P:mitotic G2 DNA damage checkpoint signaling"/>
    <property type="evidence" value="ECO:0007669"/>
    <property type="project" value="InterPro"/>
</dbReference>
<accession>A0A8J4B1F0</accession>
<feature type="region of interest" description="Disordered" evidence="6">
    <location>
        <begin position="677"/>
        <end position="709"/>
    </location>
</feature>
<gene>
    <name evidence="8" type="ORF">Vafri_7438</name>
</gene>
<evidence type="ECO:0000256" key="5">
    <source>
        <dbReference type="ARBA" id="ARBA00044757"/>
    </source>
</evidence>
<dbReference type="PANTHER" id="PTHR12162:SF0">
    <property type="entry name" value="NIBRIN"/>
    <property type="match status" value="1"/>
</dbReference>
<keyword evidence="4" id="KW-0539">Nucleus</keyword>
<feature type="region of interest" description="Disordered" evidence="6">
    <location>
        <begin position="477"/>
        <end position="518"/>
    </location>
</feature>